<dbReference type="InterPro" id="IPR011989">
    <property type="entry name" value="ARM-like"/>
</dbReference>
<dbReference type="Gene3D" id="6.10.30.30">
    <property type="match status" value="1"/>
</dbReference>
<dbReference type="GO" id="GO:0003779">
    <property type="term" value="F:actin binding"/>
    <property type="evidence" value="ECO:0007669"/>
    <property type="project" value="InterPro"/>
</dbReference>
<dbReference type="SMART" id="SM00498">
    <property type="entry name" value="FH2"/>
    <property type="match status" value="1"/>
</dbReference>
<accession>A0A1I7XS01</accession>
<feature type="coiled-coil region" evidence="1">
    <location>
        <begin position="1197"/>
        <end position="1231"/>
    </location>
</feature>
<feature type="coiled-coil region" evidence="1">
    <location>
        <begin position="1105"/>
        <end position="1139"/>
    </location>
</feature>
<dbReference type="Pfam" id="PF02181">
    <property type="entry name" value="FH2"/>
    <property type="match status" value="1"/>
</dbReference>
<proteinExistence type="predicted"/>
<dbReference type="InterPro" id="IPR014768">
    <property type="entry name" value="GBD/FH3_dom"/>
</dbReference>
<feature type="region of interest" description="Disordered" evidence="2">
    <location>
        <begin position="1279"/>
        <end position="1306"/>
    </location>
</feature>
<protein>
    <submittedName>
        <fullName evidence="6">FH2 domain-containing protein</fullName>
    </submittedName>
</protein>
<feature type="region of interest" description="Disordered" evidence="2">
    <location>
        <begin position="732"/>
        <end position="798"/>
    </location>
</feature>
<reference evidence="6" key="1">
    <citation type="submission" date="2016-11" db="UniProtKB">
        <authorList>
            <consortium name="WormBaseParasite"/>
        </authorList>
    </citation>
    <scope>IDENTIFICATION</scope>
</reference>
<dbReference type="InterPro" id="IPR010472">
    <property type="entry name" value="FH3_dom"/>
</dbReference>
<dbReference type="InterPro" id="IPR042201">
    <property type="entry name" value="FH2_Formin_sf"/>
</dbReference>
<dbReference type="SMART" id="SM01139">
    <property type="entry name" value="Drf_FH3"/>
    <property type="match status" value="1"/>
</dbReference>
<sequence length="1380" mass="155286">MSSLVTTLSVGECEDKFNCDFNGNICVSNVDLRVTLNADDSSHSELGTIYKCPSLLGNEVATEEIPEVDTEKNPSDMKLKEISHFSLLLSKRRNIRIPSVKSCINPVSNMFGRKKEKDRGRSSGKGTMSEMESSKVRTLSSPPRINHPIPLIVHETPPSSLLPGFSIATNLVPSSPSLLEDTTMTFHTNTNDRFRKRGTDLHSVYNGSFGDFGSRRSPKESIKWTDLFTSKRIKRKIHKHFGDTHLEDKNKVESGSEFDTMELHSFSSVQLRNNVEQILRDKNIPQTTIETMMKGMDDERLRLLITLNYKTDTRSIKKFATYSDAEHEEDGLQLICKLFGVVSSDFILNSLLETKEDSSDSRELLNILTDLVRCVRTIVNTYPGLELVLRRSSRVMGRLIETLCALNMRRPRGEEEVEATRSLQAFIVKILASLVILNPQYTGTIQMEMTGVEKVMKELTTISLKTKQSRFSPIVDCLRYCTEFDTDPMVRYRVLIIINVLVNNIDHDDDLSDEQAEQAWQMRMRLRSEVMRNGLNKYLPTIIKIAEQNDLIGEAYKAFIKCRNDDFDELVSRFETLRGEYESLDGCFELLASTSENTAVEPVLLSIMQHLMLVPDDVAVRLAYFRLIESCVSEIILHKNGMDPDFDSQFRFETPVSEMIEQLQDSEISRKLEQTVQAKQEAVARQAQYWQKLTEFRNEAEQLRKHIANSSIPLPAVTQCALEAPSCCSNSSIPPITGGPPPPPPPGGLPPISGGPPPPPPPPGSLPPVTGGPPPPPPPDFLKKSGNAPPLGVSPSSMTVSTIPEYLPLKKKRNVDIPMKKFPWASSAFITVILNQFTAILLILKINPREISHDCFWAKISEENLISESLLDQLKEKFASMRPNTMKAGAGDSRSTRQVKKVKVPQIVQDEKVLKALAILQGSVKMSHSEWKKGLLEVDGRVLTANTLQQLRTALPPVDVLKKLSEVGQAQFEEMPEGEQFAASLARINALPLRLDMIIFKLRFHEILNELKSGISSITEACEAIRRSKGFTTFLELALLFGNFMGQSMKTYKDTFAFEMSVLPKLVDTKDVDNKHTLLHHMVESMKRVDPKNSRFVQEDFCLCAAAARANSDELQKGINTLRQNVLKLENCLNTYKKQTDNDMFEVVMKPFLSNAQSELSIVETMHSKMKADWTSLTKFYAFNEKKYSMEQFFTDLKTFKDQYESAYRELEQERIREEKERNKAANHKKEKRVPLKDLQGGIREFRLAGIPTSRLQTAADSPGVLDELDKIMAGGGLAKFLQGPRTPRSGPAGKTKTGRAALQRQRSRGADIILQEAIEQDLRSSFCNLPPAPEKIRVKRKGAPAVEVIRLPQISPTHKENNSASAPSTDELLARLQQY</sequence>
<dbReference type="Proteomes" id="UP000095283">
    <property type="component" value="Unplaced"/>
</dbReference>
<dbReference type="WBParaSite" id="Hba_20594">
    <property type="protein sequence ID" value="Hba_20594"/>
    <property type="gene ID" value="Hba_20594"/>
</dbReference>
<dbReference type="PROSITE" id="PS51444">
    <property type="entry name" value="FH2"/>
    <property type="match status" value="1"/>
</dbReference>
<dbReference type="PROSITE" id="PS51232">
    <property type="entry name" value="GBD_FH3"/>
    <property type="match status" value="1"/>
</dbReference>
<evidence type="ECO:0000313" key="6">
    <source>
        <dbReference type="WBParaSite" id="Hba_20594"/>
    </source>
</evidence>
<evidence type="ECO:0000256" key="1">
    <source>
        <dbReference type="SAM" id="Coils"/>
    </source>
</evidence>
<keyword evidence="5" id="KW-1185">Reference proteome</keyword>
<dbReference type="SUPFAM" id="SSF101447">
    <property type="entry name" value="Formin homology 2 domain (FH2 domain)"/>
    <property type="match status" value="1"/>
</dbReference>
<feature type="domain" description="GBD/FH3" evidence="3">
    <location>
        <begin position="230"/>
        <end position="643"/>
    </location>
</feature>
<evidence type="ECO:0000259" key="3">
    <source>
        <dbReference type="PROSITE" id="PS51232"/>
    </source>
</evidence>
<evidence type="ECO:0000313" key="5">
    <source>
        <dbReference type="Proteomes" id="UP000095283"/>
    </source>
</evidence>
<dbReference type="InterPro" id="IPR051412">
    <property type="entry name" value="Formin_Homology_Diaphanous_sf"/>
</dbReference>
<dbReference type="Gene3D" id="1.10.238.150">
    <property type="entry name" value="Formin, FH3 diaphanous domain"/>
    <property type="match status" value="1"/>
</dbReference>
<evidence type="ECO:0000256" key="2">
    <source>
        <dbReference type="SAM" id="MobiDB-lite"/>
    </source>
</evidence>
<feature type="region of interest" description="Disordered" evidence="2">
    <location>
        <begin position="1353"/>
        <end position="1373"/>
    </location>
</feature>
<dbReference type="InterPro" id="IPR015425">
    <property type="entry name" value="FH2_Formin"/>
</dbReference>
<feature type="region of interest" description="Disordered" evidence="2">
    <location>
        <begin position="113"/>
        <end position="143"/>
    </location>
</feature>
<keyword evidence="1" id="KW-0175">Coiled coil</keyword>
<dbReference type="Pfam" id="PF06367">
    <property type="entry name" value="Drf_FH3"/>
    <property type="match status" value="1"/>
</dbReference>
<dbReference type="PANTHER" id="PTHR45691">
    <property type="entry name" value="PROTEIN DIAPHANOUS"/>
    <property type="match status" value="1"/>
</dbReference>
<name>A0A1I7XS01_HETBA</name>
<dbReference type="GO" id="GO:0005884">
    <property type="term" value="C:actin filament"/>
    <property type="evidence" value="ECO:0007669"/>
    <property type="project" value="TreeGrafter"/>
</dbReference>
<feature type="compositionally biased region" description="Pro residues" evidence="2">
    <location>
        <begin position="737"/>
        <end position="780"/>
    </location>
</feature>
<dbReference type="SUPFAM" id="SSF48371">
    <property type="entry name" value="ARM repeat"/>
    <property type="match status" value="1"/>
</dbReference>
<dbReference type="GO" id="GO:0030041">
    <property type="term" value="P:actin filament polymerization"/>
    <property type="evidence" value="ECO:0007669"/>
    <property type="project" value="TreeGrafter"/>
</dbReference>
<dbReference type="Gene3D" id="1.25.10.10">
    <property type="entry name" value="Leucine-rich Repeat Variant"/>
    <property type="match status" value="1"/>
</dbReference>
<dbReference type="InterPro" id="IPR016024">
    <property type="entry name" value="ARM-type_fold"/>
</dbReference>
<organism evidence="5 6">
    <name type="scientific">Heterorhabditis bacteriophora</name>
    <name type="common">Entomopathogenic nematode worm</name>
    <dbReference type="NCBI Taxonomy" id="37862"/>
    <lineage>
        <taxon>Eukaryota</taxon>
        <taxon>Metazoa</taxon>
        <taxon>Ecdysozoa</taxon>
        <taxon>Nematoda</taxon>
        <taxon>Chromadorea</taxon>
        <taxon>Rhabditida</taxon>
        <taxon>Rhabditina</taxon>
        <taxon>Rhabditomorpha</taxon>
        <taxon>Strongyloidea</taxon>
        <taxon>Heterorhabditidae</taxon>
        <taxon>Heterorhabditis</taxon>
    </lineage>
</organism>
<evidence type="ECO:0000259" key="4">
    <source>
        <dbReference type="PROSITE" id="PS51444"/>
    </source>
</evidence>
<dbReference type="Gene3D" id="1.20.58.2220">
    <property type="entry name" value="Formin, FH2 domain"/>
    <property type="match status" value="1"/>
</dbReference>
<dbReference type="PANTHER" id="PTHR45691:SF6">
    <property type="entry name" value="PROTEIN DIAPHANOUS"/>
    <property type="match status" value="1"/>
</dbReference>
<feature type="domain" description="FH2" evidence="4">
    <location>
        <begin position="828"/>
        <end position="1230"/>
    </location>
</feature>